<gene>
    <name evidence="1" type="ORF">RS130_17080</name>
</gene>
<dbReference type="Proteomes" id="UP001247805">
    <property type="component" value="Unassembled WGS sequence"/>
</dbReference>
<dbReference type="InterPro" id="IPR000801">
    <property type="entry name" value="Esterase-like"/>
</dbReference>
<dbReference type="PANTHER" id="PTHR48098">
    <property type="entry name" value="ENTEROCHELIN ESTERASE-RELATED"/>
    <property type="match status" value="1"/>
</dbReference>
<dbReference type="GO" id="GO:0016787">
    <property type="term" value="F:hydrolase activity"/>
    <property type="evidence" value="ECO:0007669"/>
    <property type="project" value="UniProtKB-KW"/>
</dbReference>
<dbReference type="Gene3D" id="3.40.50.1820">
    <property type="entry name" value="alpha/beta hydrolase"/>
    <property type="match status" value="1"/>
</dbReference>
<dbReference type="SUPFAM" id="SSF53474">
    <property type="entry name" value="alpha/beta-Hydrolases"/>
    <property type="match status" value="1"/>
</dbReference>
<accession>A0ABU3SZE7</accession>
<proteinExistence type="predicted"/>
<dbReference type="InterPro" id="IPR029058">
    <property type="entry name" value="AB_hydrolase_fold"/>
</dbReference>
<reference evidence="1 2" key="1">
    <citation type="submission" date="2023-10" db="EMBL/GenBank/DDBJ databases">
        <title>Glaciecola aquimarina strain GGW-M5 nov., isolated from a coastal seawater.</title>
        <authorList>
            <person name="Bayburt H."/>
            <person name="Kim J.M."/>
            <person name="Choi B.J."/>
            <person name="Jeon C.O."/>
        </authorList>
    </citation>
    <scope>NUCLEOTIDE SEQUENCE [LARGE SCALE GENOMIC DNA]</scope>
    <source>
        <strain evidence="1 2">KCTC 32108</strain>
    </source>
</reference>
<sequence length="266" mass="30106">MTITRIEKSNPKYARKNTLTLTLHSDNLKRRQDVTVYNPYSKQNDLPIVVLLHGVYGNNWVWMDLGGAHQVYENLRKLGLGEFVLVMPSDGGIWEGSGYLPLQQHGNFEQWIMDDVINTVIDTVDSVSSNSNLYISGLSMGGYGALRLGAKYAKRFSGISAHSSITKVEDLALFTDLPLTHYQTADANESDIVYWCQQNKAALPPLRLDCGTSDELIESNRALVKKLQQAKILHQYQELAGGHEWPYWNKNLIKTLQFFNQIETNK</sequence>
<dbReference type="PANTHER" id="PTHR48098:SF1">
    <property type="entry name" value="DIACYLGLYCEROL ACYLTRANSFERASE_MYCOLYLTRANSFERASE AG85A"/>
    <property type="match status" value="1"/>
</dbReference>
<comment type="caution">
    <text evidence="1">The sequence shown here is derived from an EMBL/GenBank/DDBJ whole genome shotgun (WGS) entry which is preliminary data.</text>
</comment>
<dbReference type="RefSeq" id="WP_316026931.1">
    <property type="nucleotide sequence ID" value="NZ_JAWDIO010000002.1"/>
</dbReference>
<protein>
    <submittedName>
        <fullName evidence="1">Alpha/beta hydrolase-fold protein</fullName>
    </submittedName>
</protein>
<evidence type="ECO:0000313" key="1">
    <source>
        <dbReference type="EMBL" id="MDU0355391.1"/>
    </source>
</evidence>
<dbReference type="Pfam" id="PF00756">
    <property type="entry name" value="Esterase"/>
    <property type="match status" value="1"/>
</dbReference>
<keyword evidence="1" id="KW-0378">Hydrolase</keyword>
<dbReference type="EMBL" id="JAWDIO010000002">
    <property type="protein sequence ID" value="MDU0355391.1"/>
    <property type="molecule type" value="Genomic_DNA"/>
</dbReference>
<keyword evidence="2" id="KW-1185">Reference proteome</keyword>
<organism evidence="1 2">
    <name type="scientific">Paraglaciecola aquimarina</name>
    <dbReference type="NCBI Taxonomy" id="1235557"/>
    <lineage>
        <taxon>Bacteria</taxon>
        <taxon>Pseudomonadati</taxon>
        <taxon>Pseudomonadota</taxon>
        <taxon>Gammaproteobacteria</taxon>
        <taxon>Alteromonadales</taxon>
        <taxon>Alteromonadaceae</taxon>
        <taxon>Paraglaciecola</taxon>
    </lineage>
</organism>
<name>A0ABU3SZE7_9ALTE</name>
<dbReference type="InterPro" id="IPR050583">
    <property type="entry name" value="Mycobacterial_A85_antigen"/>
</dbReference>
<evidence type="ECO:0000313" key="2">
    <source>
        <dbReference type="Proteomes" id="UP001247805"/>
    </source>
</evidence>